<feature type="domain" description="HTH tetR-type" evidence="3">
    <location>
        <begin position="10"/>
        <end position="70"/>
    </location>
</feature>
<dbReference type="PROSITE" id="PS50977">
    <property type="entry name" value="HTH_TETR_2"/>
    <property type="match status" value="1"/>
</dbReference>
<keyword evidence="1 2" id="KW-0238">DNA-binding</keyword>
<evidence type="ECO:0000313" key="4">
    <source>
        <dbReference type="EMBL" id="MFB9904215.1"/>
    </source>
</evidence>
<feature type="DNA-binding region" description="H-T-H motif" evidence="2">
    <location>
        <begin position="33"/>
        <end position="52"/>
    </location>
</feature>
<evidence type="ECO:0000259" key="3">
    <source>
        <dbReference type="PROSITE" id="PS50977"/>
    </source>
</evidence>
<organism evidence="4 5">
    <name type="scientific">Allokutzneria oryzae</name>
    <dbReference type="NCBI Taxonomy" id="1378989"/>
    <lineage>
        <taxon>Bacteria</taxon>
        <taxon>Bacillati</taxon>
        <taxon>Actinomycetota</taxon>
        <taxon>Actinomycetes</taxon>
        <taxon>Pseudonocardiales</taxon>
        <taxon>Pseudonocardiaceae</taxon>
        <taxon>Allokutzneria</taxon>
    </lineage>
</organism>
<dbReference type="RefSeq" id="WP_377851407.1">
    <property type="nucleotide sequence ID" value="NZ_JBHLZU010000008.1"/>
</dbReference>
<dbReference type="Proteomes" id="UP001589693">
    <property type="component" value="Unassembled WGS sequence"/>
</dbReference>
<reference evidence="4 5" key="1">
    <citation type="submission" date="2024-09" db="EMBL/GenBank/DDBJ databases">
        <authorList>
            <person name="Sun Q."/>
            <person name="Mori K."/>
        </authorList>
    </citation>
    <scope>NUCLEOTIDE SEQUENCE [LARGE SCALE GENOMIC DNA]</scope>
    <source>
        <strain evidence="4 5">TBRC 7907</strain>
    </source>
</reference>
<dbReference type="SUPFAM" id="SSF48498">
    <property type="entry name" value="Tetracyclin repressor-like, C-terminal domain"/>
    <property type="match status" value="1"/>
</dbReference>
<dbReference type="InterPro" id="IPR009057">
    <property type="entry name" value="Homeodomain-like_sf"/>
</dbReference>
<dbReference type="Gene3D" id="1.10.357.10">
    <property type="entry name" value="Tetracycline Repressor, domain 2"/>
    <property type="match status" value="1"/>
</dbReference>
<comment type="caution">
    <text evidence="4">The sequence shown here is derived from an EMBL/GenBank/DDBJ whole genome shotgun (WGS) entry which is preliminary data.</text>
</comment>
<protein>
    <submittedName>
        <fullName evidence="4">TetR/AcrR family transcriptional regulator</fullName>
    </submittedName>
</protein>
<accession>A0ABV5ZUW7</accession>
<proteinExistence type="predicted"/>
<evidence type="ECO:0000313" key="5">
    <source>
        <dbReference type="Proteomes" id="UP001589693"/>
    </source>
</evidence>
<sequence length="225" mass="24753">MPRQPYPLDRVTPERIAETALAILDSAGPGALSFRSLAQHLGVSHMTIYRRCSDLDGLLDLCVDHLAAYLPDSVPGSDWARVTETRFTGLYILLTTHPGLMALRGARPWLGEQLLRRLVEPAVGDNIAVGMSAQEAVLTYRRMYLLTLGCASFVDHRNPNTVIANVRTTITGLDPQEFPALTGNLEAILPIMSDDEIYYGALRQLIRSARPETSEPPAGSHHRRG</sequence>
<dbReference type="EMBL" id="JBHLZU010000008">
    <property type="protein sequence ID" value="MFB9904215.1"/>
    <property type="molecule type" value="Genomic_DNA"/>
</dbReference>
<evidence type="ECO:0000256" key="1">
    <source>
        <dbReference type="ARBA" id="ARBA00023125"/>
    </source>
</evidence>
<dbReference type="InterPro" id="IPR036271">
    <property type="entry name" value="Tet_transcr_reg_TetR-rel_C_sf"/>
</dbReference>
<dbReference type="InterPro" id="IPR001647">
    <property type="entry name" value="HTH_TetR"/>
</dbReference>
<evidence type="ECO:0000256" key="2">
    <source>
        <dbReference type="PROSITE-ProRule" id="PRU00335"/>
    </source>
</evidence>
<keyword evidence="5" id="KW-1185">Reference proteome</keyword>
<gene>
    <name evidence="4" type="ORF">ACFFQA_09705</name>
</gene>
<name>A0ABV5ZUW7_9PSEU</name>
<dbReference type="SUPFAM" id="SSF46689">
    <property type="entry name" value="Homeodomain-like"/>
    <property type="match status" value="1"/>
</dbReference>